<organism evidence="1 2">
    <name type="scientific">Forsythia ovata</name>
    <dbReference type="NCBI Taxonomy" id="205694"/>
    <lineage>
        <taxon>Eukaryota</taxon>
        <taxon>Viridiplantae</taxon>
        <taxon>Streptophyta</taxon>
        <taxon>Embryophyta</taxon>
        <taxon>Tracheophyta</taxon>
        <taxon>Spermatophyta</taxon>
        <taxon>Magnoliopsida</taxon>
        <taxon>eudicotyledons</taxon>
        <taxon>Gunneridae</taxon>
        <taxon>Pentapetalae</taxon>
        <taxon>asterids</taxon>
        <taxon>lamiids</taxon>
        <taxon>Lamiales</taxon>
        <taxon>Oleaceae</taxon>
        <taxon>Forsythieae</taxon>
        <taxon>Forsythia</taxon>
    </lineage>
</organism>
<dbReference type="AlphaFoldDB" id="A0ABD1UU48"/>
<proteinExistence type="predicted"/>
<name>A0ABD1UU48_9LAMI</name>
<dbReference type="EMBL" id="JBFOLJ010000006">
    <property type="protein sequence ID" value="KAL2528583.1"/>
    <property type="molecule type" value="Genomic_DNA"/>
</dbReference>
<reference evidence="2" key="1">
    <citation type="submission" date="2024-07" db="EMBL/GenBank/DDBJ databases">
        <title>Two chromosome-level genome assemblies of Korean endemic species Abeliophyllum distichum and Forsythia ovata (Oleaceae).</title>
        <authorList>
            <person name="Jang H."/>
        </authorList>
    </citation>
    <scope>NUCLEOTIDE SEQUENCE [LARGE SCALE GENOMIC DNA]</scope>
</reference>
<keyword evidence="2" id="KW-1185">Reference proteome</keyword>
<accession>A0ABD1UU48</accession>
<dbReference type="Proteomes" id="UP001604277">
    <property type="component" value="Unassembled WGS sequence"/>
</dbReference>
<protein>
    <submittedName>
        <fullName evidence="1">Uncharacterized protein</fullName>
    </submittedName>
</protein>
<evidence type="ECO:0000313" key="2">
    <source>
        <dbReference type="Proteomes" id="UP001604277"/>
    </source>
</evidence>
<comment type="caution">
    <text evidence="1">The sequence shown here is derived from an EMBL/GenBank/DDBJ whole genome shotgun (WGS) entry which is preliminary data.</text>
</comment>
<evidence type="ECO:0000313" key="1">
    <source>
        <dbReference type="EMBL" id="KAL2528583.1"/>
    </source>
</evidence>
<gene>
    <name evidence="1" type="ORF">Fot_21184</name>
</gene>
<sequence length="120" mass="13994">MGKTLRLKVKTRWPEERGKRNKRKLELHVVDEVVSCNLFLANRYSRLKLFCQRKKIKTVIIFDAKTQRGKESSEGRTSKFLLSPDELCNGWGVSEKGWWKGPWTHEENKGHVLLGQKVAD</sequence>